<name>A0A1I1MIE9_9BACT</name>
<dbReference type="EMBL" id="FOLE01000010">
    <property type="protein sequence ID" value="SFC82453.1"/>
    <property type="molecule type" value="Genomic_DNA"/>
</dbReference>
<evidence type="ECO:0000313" key="3">
    <source>
        <dbReference type="EMBL" id="SFC82453.1"/>
    </source>
</evidence>
<keyword evidence="4" id="KW-1185">Reference proteome</keyword>
<feature type="transmembrane region" description="Helical" evidence="1">
    <location>
        <begin position="118"/>
        <end position="141"/>
    </location>
</feature>
<feature type="chain" id="PRO_5011549210" evidence="2">
    <location>
        <begin position="23"/>
        <end position="175"/>
    </location>
</feature>
<sequence length="175" mass="19213">MKNLKFVFFALLLEILTLNTQAQKLLPTGTIIPVRLVTEAVSNTRDTVLAVVDSDVIVDDSLVIIKGGTPVQVTTLRRKAGIWGRPGKLMLSFINTRSVDNQIIPLTGSYMRTGQNDYANACGISALLCAVTGIGVVYGFFVKGEEVELQRNYVFYNQAFTVGELPIKAQKMNNK</sequence>
<protein>
    <submittedName>
        <fullName evidence="3">Conjugation TrbI-like protein</fullName>
    </submittedName>
</protein>
<dbReference type="AlphaFoldDB" id="A0A1I1MIE9"/>
<evidence type="ECO:0000256" key="1">
    <source>
        <dbReference type="SAM" id="Phobius"/>
    </source>
</evidence>
<reference evidence="3 4" key="1">
    <citation type="submission" date="2016-10" db="EMBL/GenBank/DDBJ databases">
        <authorList>
            <person name="de Groot N.N."/>
        </authorList>
    </citation>
    <scope>NUCLEOTIDE SEQUENCE [LARGE SCALE GENOMIC DNA]</scope>
    <source>
        <strain evidence="3 4">DSM 6793</strain>
    </source>
</reference>
<dbReference type="RefSeq" id="WP_091515175.1">
    <property type="nucleotide sequence ID" value="NZ_FOLE01000010.1"/>
</dbReference>
<evidence type="ECO:0000256" key="2">
    <source>
        <dbReference type="SAM" id="SignalP"/>
    </source>
</evidence>
<feature type="signal peptide" evidence="2">
    <location>
        <begin position="1"/>
        <end position="22"/>
    </location>
</feature>
<keyword evidence="1" id="KW-0812">Transmembrane</keyword>
<keyword evidence="2" id="KW-0732">Signal</keyword>
<dbReference type="Proteomes" id="UP000199514">
    <property type="component" value="Unassembled WGS sequence"/>
</dbReference>
<accession>A0A1I1MIE9</accession>
<evidence type="ECO:0000313" key="4">
    <source>
        <dbReference type="Proteomes" id="UP000199514"/>
    </source>
</evidence>
<organism evidence="3 4">
    <name type="scientific">Flexibacter flexilis DSM 6793</name>
    <dbReference type="NCBI Taxonomy" id="927664"/>
    <lineage>
        <taxon>Bacteria</taxon>
        <taxon>Pseudomonadati</taxon>
        <taxon>Bacteroidota</taxon>
        <taxon>Cytophagia</taxon>
        <taxon>Cytophagales</taxon>
        <taxon>Flexibacteraceae</taxon>
        <taxon>Flexibacter</taxon>
    </lineage>
</organism>
<keyword evidence="1" id="KW-0472">Membrane</keyword>
<dbReference type="STRING" id="927664.SAMN05421780_110106"/>
<proteinExistence type="predicted"/>
<gene>
    <name evidence="3" type="ORF">SAMN05421780_110106</name>
</gene>
<keyword evidence="1" id="KW-1133">Transmembrane helix</keyword>